<gene>
    <name evidence="8" type="ORF">ADA01nite_40890</name>
</gene>
<dbReference type="PANTHER" id="PTHR30349:SF64">
    <property type="entry name" value="PROPHAGE INTEGRASE INTD-RELATED"/>
    <property type="match status" value="1"/>
</dbReference>
<dbReference type="PANTHER" id="PTHR30349">
    <property type="entry name" value="PHAGE INTEGRASE-RELATED"/>
    <property type="match status" value="1"/>
</dbReference>
<dbReference type="InterPro" id="IPR010998">
    <property type="entry name" value="Integrase_recombinase_N"/>
</dbReference>
<dbReference type="GO" id="GO:0003677">
    <property type="term" value="F:DNA binding"/>
    <property type="evidence" value="ECO:0007669"/>
    <property type="project" value="UniProtKB-UniRule"/>
</dbReference>
<dbReference type="Gene3D" id="1.10.150.130">
    <property type="match status" value="1"/>
</dbReference>
<evidence type="ECO:0000256" key="3">
    <source>
        <dbReference type="ARBA" id="ARBA00023125"/>
    </source>
</evidence>
<keyword evidence="3 5" id="KW-0238">DNA-binding</keyword>
<dbReference type="Pfam" id="PF00589">
    <property type="entry name" value="Phage_integrase"/>
    <property type="match status" value="1"/>
</dbReference>
<reference evidence="8 9" key="1">
    <citation type="submission" date="2019-07" db="EMBL/GenBank/DDBJ databases">
        <title>Whole genome shotgun sequence of Aneurinibacillus danicus NBRC 102444.</title>
        <authorList>
            <person name="Hosoyama A."/>
            <person name="Uohara A."/>
            <person name="Ohji S."/>
            <person name="Ichikawa N."/>
        </authorList>
    </citation>
    <scope>NUCLEOTIDE SEQUENCE [LARGE SCALE GENOMIC DNA]</scope>
    <source>
        <strain evidence="8 9">NBRC 102444</strain>
    </source>
</reference>
<proteinExistence type="inferred from homology"/>
<name>A0A511VCP5_9BACL</name>
<dbReference type="PROSITE" id="PS51898">
    <property type="entry name" value="TYR_RECOMBINASE"/>
    <property type="match status" value="1"/>
</dbReference>
<feature type="domain" description="Tyr recombinase" evidence="6">
    <location>
        <begin position="177"/>
        <end position="377"/>
    </location>
</feature>
<organism evidence="8 9">
    <name type="scientific">Aneurinibacillus danicus</name>
    <dbReference type="NCBI Taxonomy" id="267746"/>
    <lineage>
        <taxon>Bacteria</taxon>
        <taxon>Bacillati</taxon>
        <taxon>Bacillota</taxon>
        <taxon>Bacilli</taxon>
        <taxon>Bacillales</taxon>
        <taxon>Paenibacillaceae</taxon>
        <taxon>Aneurinibacillus group</taxon>
        <taxon>Aneurinibacillus</taxon>
    </lineage>
</organism>
<dbReference type="InterPro" id="IPR002104">
    <property type="entry name" value="Integrase_catalytic"/>
</dbReference>
<dbReference type="PROSITE" id="PS51900">
    <property type="entry name" value="CB"/>
    <property type="match status" value="1"/>
</dbReference>
<dbReference type="SUPFAM" id="SSF56349">
    <property type="entry name" value="DNA breaking-rejoining enzymes"/>
    <property type="match status" value="1"/>
</dbReference>
<dbReference type="CDD" id="cd01189">
    <property type="entry name" value="INT_ICEBs1_C_like"/>
    <property type="match status" value="1"/>
</dbReference>
<dbReference type="GO" id="GO:0015074">
    <property type="term" value="P:DNA integration"/>
    <property type="evidence" value="ECO:0007669"/>
    <property type="project" value="UniProtKB-KW"/>
</dbReference>
<feature type="domain" description="Core-binding (CB)" evidence="7">
    <location>
        <begin position="64"/>
        <end position="156"/>
    </location>
</feature>
<dbReference type="AlphaFoldDB" id="A0A511VCP5"/>
<sequence length="394" mass="45096">MAGSLEQRGKDSWRLMVYGGRGPDGKEIRYRKTVKGINKREAEKELAKFVAEVYTGNYIDSPKITLAEFISQWMKIYAEKELSPTTVQGYEGMLTLRILPALGHVELDKLKPIHLLKFYDNLKEDGIRLDGKPGALSQQSILHHHRLISSILGHAVKWQIIPINVAKSIEPPKVEEKEMEFYNEEEVALILHYGQEEEFQYFVLVTLAITTGLRRGELLGLEWDHINFDAKTLKVKKTSQYINRKGLITKGPKSKSSKRTLSLTDEEIALLSTLKKLHEEKKETLGSKWLNSNRLFITWNGGPMHPNTVNNWFKKFTIKHNIPVKNFHSLRHTNITLLLSQNVDLMTVIMRAGHSDGSMILRRYGHAIPAKEREASDKIGSIVFKNKKIKHPSN</sequence>
<evidence type="ECO:0000256" key="2">
    <source>
        <dbReference type="ARBA" id="ARBA00022908"/>
    </source>
</evidence>
<dbReference type="InterPro" id="IPR044068">
    <property type="entry name" value="CB"/>
</dbReference>
<dbReference type="EMBL" id="BJXX01000206">
    <property type="protein sequence ID" value="GEN36629.1"/>
    <property type="molecule type" value="Genomic_DNA"/>
</dbReference>
<dbReference type="Pfam" id="PF14659">
    <property type="entry name" value="Phage_int_SAM_3"/>
    <property type="match status" value="1"/>
</dbReference>
<evidence type="ECO:0000256" key="5">
    <source>
        <dbReference type="PROSITE-ProRule" id="PRU01248"/>
    </source>
</evidence>
<evidence type="ECO:0000256" key="4">
    <source>
        <dbReference type="ARBA" id="ARBA00023172"/>
    </source>
</evidence>
<evidence type="ECO:0000313" key="9">
    <source>
        <dbReference type="Proteomes" id="UP000321157"/>
    </source>
</evidence>
<accession>A0A511VCP5</accession>
<dbReference type="InterPro" id="IPR050090">
    <property type="entry name" value="Tyrosine_recombinase_XerCD"/>
</dbReference>
<evidence type="ECO:0000313" key="8">
    <source>
        <dbReference type="EMBL" id="GEN36629.1"/>
    </source>
</evidence>
<dbReference type="InterPro" id="IPR004107">
    <property type="entry name" value="Integrase_SAM-like_N"/>
</dbReference>
<dbReference type="GO" id="GO:0006310">
    <property type="term" value="P:DNA recombination"/>
    <property type="evidence" value="ECO:0007669"/>
    <property type="project" value="UniProtKB-KW"/>
</dbReference>
<keyword evidence="9" id="KW-1185">Reference proteome</keyword>
<keyword evidence="4" id="KW-0233">DNA recombination</keyword>
<dbReference type="OrthoDB" id="9803188at2"/>
<evidence type="ECO:0000259" key="7">
    <source>
        <dbReference type="PROSITE" id="PS51900"/>
    </source>
</evidence>
<dbReference type="InterPro" id="IPR013762">
    <property type="entry name" value="Integrase-like_cat_sf"/>
</dbReference>
<evidence type="ECO:0000256" key="1">
    <source>
        <dbReference type="ARBA" id="ARBA00008857"/>
    </source>
</evidence>
<evidence type="ECO:0000259" key="6">
    <source>
        <dbReference type="PROSITE" id="PS51898"/>
    </source>
</evidence>
<dbReference type="InterPro" id="IPR011010">
    <property type="entry name" value="DNA_brk_join_enz"/>
</dbReference>
<comment type="caution">
    <text evidence="8">The sequence shown here is derived from an EMBL/GenBank/DDBJ whole genome shotgun (WGS) entry which is preliminary data.</text>
</comment>
<dbReference type="Gene3D" id="1.10.443.10">
    <property type="entry name" value="Intergrase catalytic core"/>
    <property type="match status" value="1"/>
</dbReference>
<protein>
    <submittedName>
        <fullName evidence="8">Site-specific integrase</fullName>
    </submittedName>
</protein>
<comment type="similarity">
    <text evidence="1">Belongs to the 'phage' integrase family.</text>
</comment>
<keyword evidence="2" id="KW-0229">DNA integration</keyword>
<dbReference type="RefSeq" id="WP_146812263.1">
    <property type="nucleotide sequence ID" value="NZ_BJXX01000206.1"/>
</dbReference>
<dbReference type="Proteomes" id="UP000321157">
    <property type="component" value="Unassembled WGS sequence"/>
</dbReference>